<evidence type="ECO:0000256" key="1">
    <source>
        <dbReference type="ARBA" id="ARBA00004477"/>
    </source>
</evidence>
<dbReference type="Proteomes" id="UP000750334">
    <property type="component" value="Unassembled WGS sequence"/>
</dbReference>
<keyword evidence="7 9" id="KW-0472">Membrane</keyword>
<keyword evidence="4 9" id="KW-0812">Transmembrane</keyword>
<keyword evidence="6 9" id="KW-1133">Transmembrane helix</keyword>
<organism evidence="10 11">
    <name type="scientific">Maudiozyma exigua</name>
    <name type="common">Yeast</name>
    <name type="synonym">Kazachstania exigua</name>
    <dbReference type="NCBI Taxonomy" id="34358"/>
    <lineage>
        <taxon>Eukaryota</taxon>
        <taxon>Fungi</taxon>
        <taxon>Dikarya</taxon>
        <taxon>Ascomycota</taxon>
        <taxon>Saccharomycotina</taxon>
        <taxon>Saccharomycetes</taxon>
        <taxon>Saccharomycetales</taxon>
        <taxon>Saccharomycetaceae</taxon>
        <taxon>Maudiozyma</taxon>
    </lineage>
</organism>
<dbReference type="OrthoDB" id="29558at2759"/>
<proteinExistence type="inferred from homology"/>
<keyword evidence="11" id="KW-1185">Reference proteome</keyword>
<keyword evidence="5" id="KW-0256">Endoplasmic reticulum</keyword>
<dbReference type="PANTHER" id="PTHR13085">
    <property type="entry name" value="MICROSOMAL SIGNAL PEPTIDASE 25 KDA SUBUNIT"/>
    <property type="match status" value="1"/>
</dbReference>
<comment type="caution">
    <text evidence="10">The sequence shown here is derived from an EMBL/GenBank/DDBJ whole genome shotgun (WGS) entry which is preliminary data.</text>
</comment>
<protein>
    <recommendedName>
        <fullName evidence="3">Signal peptidase complex subunit 2</fullName>
    </recommendedName>
</protein>
<evidence type="ECO:0000256" key="6">
    <source>
        <dbReference type="ARBA" id="ARBA00022989"/>
    </source>
</evidence>
<dbReference type="GO" id="GO:0005787">
    <property type="term" value="C:signal peptidase complex"/>
    <property type="evidence" value="ECO:0007669"/>
    <property type="project" value="InterPro"/>
</dbReference>
<comment type="function">
    <text evidence="8">Component of the signal peptidase complex (SPC) which catalyzes the cleavage of N-terminal signal sequences from nascent proteins as they are translocated into the lumen of the endoplasmic reticulum. Enhances the enzymatic activity of SPC and facilitates the interactions between different components of the translocation site.</text>
</comment>
<evidence type="ECO:0000256" key="7">
    <source>
        <dbReference type="ARBA" id="ARBA00023136"/>
    </source>
</evidence>
<accession>A0A9P6WFB4</accession>
<evidence type="ECO:0000256" key="9">
    <source>
        <dbReference type="SAM" id="Phobius"/>
    </source>
</evidence>
<feature type="transmembrane region" description="Helical" evidence="9">
    <location>
        <begin position="69"/>
        <end position="87"/>
    </location>
</feature>
<evidence type="ECO:0000256" key="4">
    <source>
        <dbReference type="ARBA" id="ARBA00022692"/>
    </source>
</evidence>
<gene>
    <name evidence="10" type="ORF">C6P45_001668</name>
</gene>
<reference evidence="10 11" key="1">
    <citation type="submission" date="2020-11" db="EMBL/GenBank/DDBJ databases">
        <title>Kefir isolates.</title>
        <authorList>
            <person name="Marcisauskas S."/>
            <person name="Kim Y."/>
            <person name="Blasche S."/>
        </authorList>
    </citation>
    <scope>NUCLEOTIDE SEQUENCE [LARGE SCALE GENOMIC DNA]</scope>
    <source>
        <strain evidence="10 11">OG2</strain>
    </source>
</reference>
<dbReference type="Pfam" id="PF06703">
    <property type="entry name" value="SPC25"/>
    <property type="match status" value="1"/>
</dbReference>
<evidence type="ECO:0000256" key="2">
    <source>
        <dbReference type="ARBA" id="ARBA00007324"/>
    </source>
</evidence>
<dbReference type="GO" id="GO:0006465">
    <property type="term" value="P:signal peptide processing"/>
    <property type="evidence" value="ECO:0007669"/>
    <property type="project" value="InterPro"/>
</dbReference>
<sequence>MSKPVNVYSISEVSQTINESLPDVMKRLGYEETFELVDQKLLIGYSTAIVAAISFIIDKKFVHDNIVKYQQILVGTYFVLSVIFWFFKKYVEKTIVYSGKNGTEIIKLKTEYEENKPIYNMTLIDNKKKTLTSSLEINKVFNSEGYLQTDLLLEWVKQQLTTLSNKKK</sequence>
<evidence type="ECO:0000256" key="3">
    <source>
        <dbReference type="ARBA" id="ARBA00017057"/>
    </source>
</evidence>
<dbReference type="AlphaFoldDB" id="A0A9P6WFB4"/>
<dbReference type="InterPro" id="IPR009582">
    <property type="entry name" value="Spc2/SPCS2"/>
</dbReference>
<comment type="subcellular location">
    <subcellularLocation>
        <location evidence="1">Endoplasmic reticulum membrane</location>
        <topology evidence="1">Multi-pass membrane protein</topology>
    </subcellularLocation>
</comment>
<dbReference type="EMBL" id="PUHR01000018">
    <property type="protein sequence ID" value="KAG0670903.1"/>
    <property type="molecule type" value="Genomic_DNA"/>
</dbReference>
<feature type="transmembrane region" description="Helical" evidence="9">
    <location>
        <begin position="41"/>
        <end position="57"/>
    </location>
</feature>
<evidence type="ECO:0000313" key="10">
    <source>
        <dbReference type="EMBL" id="KAG0670903.1"/>
    </source>
</evidence>
<evidence type="ECO:0000256" key="8">
    <source>
        <dbReference type="ARBA" id="ARBA00045608"/>
    </source>
</evidence>
<evidence type="ECO:0000313" key="11">
    <source>
        <dbReference type="Proteomes" id="UP000750334"/>
    </source>
</evidence>
<evidence type="ECO:0000256" key="5">
    <source>
        <dbReference type="ARBA" id="ARBA00022824"/>
    </source>
</evidence>
<dbReference type="GO" id="GO:0045047">
    <property type="term" value="P:protein targeting to ER"/>
    <property type="evidence" value="ECO:0007669"/>
    <property type="project" value="TreeGrafter"/>
</dbReference>
<name>A0A9P6WFB4_MAUEX</name>
<dbReference type="PANTHER" id="PTHR13085:SF0">
    <property type="entry name" value="SIGNAL PEPTIDASE COMPLEX SUBUNIT 2"/>
    <property type="match status" value="1"/>
</dbReference>
<comment type="similarity">
    <text evidence="2">Belongs to the SPCS2 family.</text>
</comment>